<dbReference type="Proteomes" id="UP001247754">
    <property type="component" value="Unassembled WGS sequence"/>
</dbReference>
<dbReference type="Pfam" id="PF11164">
    <property type="entry name" value="DUF2948"/>
    <property type="match status" value="1"/>
</dbReference>
<keyword evidence="2" id="KW-1185">Reference proteome</keyword>
<dbReference type="InterPro" id="IPR021335">
    <property type="entry name" value="DUF2948"/>
</dbReference>
<evidence type="ECO:0000313" key="1">
    <source>
        <dbReference type="EMBL" id="MDR5650992.1"/>
    </source>
</evidence>
<dbReference type="RefSeq" id="WP_310455020.1">
    <property type="nucleotide sequence ID" value="NZ_JAVKPH010000001.1"/>
</dbReference>
<sequence>MTGRNAQTGDARFEDADEGPLYLGAGDAEDLGVISALVQDAVFTCADVAWQPRARRFALLLNRFRWEDRAAAQAAGRPYERVRAVLDVAGVLAVRSQGFDRRDRDLVLSLLSLEWHPGEDAAGRLVLVLAGDGALALEVEALDVTLRDVTRPYRAPSGKAPDHA</sequence>
<evidence type="ECO:0000313" key="2">
    <source>
        <dbReference type="Proteomes" id="UP001247754"/>
    </source>
</evidence>
<organism evidence="1 2">
    <name type="scientific">Ruixingdingia sedimenti</name>
    <dbReference type="NCBI Taxonomy" id="3073604"/>
    <lineage>
        <taxon>Bacteria</taxon>
        <taxon>Pseudomonadati</taxon>
        <taxon>Pseudomonadota</taxon>
        <taxon>Alphaproteobacteria</taxon>
        <taxon>Rhodobacterales</taxon>
        <taxon>Paracoccaceae</taxon>
        <taxon>Ruixingdingia</taxon>
    </lineage>
</organism>
<proteinExistence type="predicted"/>
<reference evidence="1 2" key="1">
    <citation type="submission" date="2023-09" db="EMBL/GenBank/DDBJ databases">
        <title>Xinfangfangia sedmenti sp. nov., isolated the sedment.</title>
        <authorList>
            <person name="Xu L."/>
        </authorList>
    </citation>
    <scope>NUCLEOTIDE SEQUENCE [LARGE SCALE GENOMIC DNA]</scope>
    <source>
        <strain evidence="1 2">LG-4</strain>
    </source>
</reference>
<gene>
    <name evidence="1" type="ORF">RGD00_00105</name>
</gene>
<accession>A0ABU1F2A9</accession>
<protein>
    <submittedName>
        <fullName evidence="1">DUF2948 family protein</fullName>
    </submittedName>
</protein>
<comment type="caution">
    <text evidence="1">The sequence shown here is derived from an EMBL/GenBank/DDBJ whole genome shotgun (WGS) entry which is preliminary data.</text>
</comment>
<name>A0ABU1F2A9_9RHOB</name>
<dbReference type="EMBL" id="JAVKPH010000001">
    <property type="protein sequence ID" value="MDR5650992.1"/>
    <property type="molecule type" value="Genomic_DNA"/>
</dbReference>